<dbReference type="GeneID" id="98173812"/>
<dbReference type="Proteomes" id="UP001628179">
    <property type="component" value="Unassembled WGS sequence"/>
</dbReference>
<organism evidence="1 2">
    <name type="scientific">Madurella fahalii</name>
    <dbReference type="NCBI Taxonomy" id="1157608"/>
    <lineage>
        <taxon>Eukaryota</taxon>
        <taxon>Fungi</taxon>
        <taxon>Dikarya</taxon>
        <taxon>Ascomycota</taxon>
        <taxon>Pezizomycotina</taxon>
        <taxon>Sordariomycetes</taxon>
        <taxon>Sordariomycetidae</taxon>
        <taxon>Sordariales</taxon>
        <taxon>Sordariales incertae sedis</taxon>
        <taxon>Madurella</taxon>
    </lineage>
</organism>
<accession>A0ABQ0G532</accession>
<comment type="caution">
    <text evidence="1">The sequence shown here is derived from an EMBL/GenBank/DDBJ whole genome shotgun (WGS) entry which is preliminary data.</text>
</comment>
<dbReference type="RefSeq" id="XP_070914590.1">
    <property type="nucleotide sequence ID" value="XM_071058489.1"/>
</dbReference>
<reference evidence="1 2" key="1">
    <citation type="submission" date="2024-09" db="EMBL/GenBank/DDBJ databases">
        <title>Itraconazole resistance in Madurella fahalii resulting from another homologue of gene encoding cytochrome P450 14-alpha sterol demethylase (CYP51).</title>
        <authorList>
            <person name="Yoshioka I."/>
            <person name="Fahal A.H."/>
            <person name="Kaneko S."/>
            <person name="Yaguchi T."/>
        </authorList>
    </citation>
    <scope>NUCLEOTIDE SEQUENCE [LARGE SCALE GENOMIC DNA]</scope>
    <source>
        <strain evidence="1 2">IFM 68171</strain>
    </source>
</reference>
<evidence type="ECO:0000313" key="2">
    <source>
        <dbReference type="Proteomes" id="UP001628179"/>
    </source>
</evidence>
<keyword evidence="2" id="KW-1185">Reference proteome</keyword>
<proteinExistence type="predicted"/>
<sequence>MEQAVAKLGAEAVDSILAAAMADPDAMRQFANDISPPAEPVQDYLTEVDTRRASSTSFERFVSIMRHGSMRRYLPYLWLRLSQKFARFSIPCVANLCPMMPMTSQAILWSLEP</sequence>
<gene>
    <name evidence="1" type="ORF">MFIFM68171_03067</name>
</gene>
<name>A0ABQ0G532_9PEZI</name>
<dbReference type="EMBL" id="BAAFSV010000002">
    <property type="protein sequence ID" value="GAB1312857.1"/>
    <property type="molecule type" value="Genomic_DNA"/>
</dbReference>
<protein>
    <submittedName>
        <fullName evidence="1">Uncharacterized protein</fullName>
    </submittedName>
</protein>
<evidence type="ECO:0000313" key="1">
    <source>
        <dbReference type="EMBL" id="GAB1312857.1"/>
    </source>
</evidence>